<proteinExistence type="predicted"/>
<protein>
    <submittedName>
        <fullName evidence="1">Uncharacterized protein</fullName>
    </submittedName>
</protein>
<comment type="caution">
    <text evidence="1">The sequence shown here is derived from an EMBL/GenBank/DDBJ whole genome shotgun (WGS) entry which is preliminary data.</text>
</comment>
<dbReference type="EMBL" id="CZCU02000152">
    <property type="protein sequence ID" value="VXD22424.1"/>
    <property type="molecule type" value="Genomic_DNA"/>
</dbReference>
<reference evidence="1" key="1">
    <citation type="submission" date="2019-10" db="EMBL/GenBank/DDBJ databases">
        <authorList>
            <consortium name="Genoscope - CEA"/>
            <person name="William W."/>
        </authorList>
    </citation>
    <scope>NUCLEOTIDE SEQUENCE [LARGE SCALE GENOMIC DNA]</scope>
    <source>
        <strain evidence="1">BBR_PRJEB10992</strain>
    </source>
</reference>
<accession>A0A7Z9BWI6</accession>
<keyword evidence="2" id="KW-1185">Reference proteome</keyword>
<sequence length="58" mass="5771">MTRAIAGGELASPPTLQGMMTVGLITIPGVLSGELLARVNPLDAVAVSGVDSVSVSFC</sequence>
<dbReference type="Proteomes" id="UP000184550">
    <property type="component" value="Unassembled WGS sequence"/>
</dbReference>
<name>A0A7Z9BWI6_9CYAN</name>
<dbReference type="InterPro" id="IPR005226">
    <property type="entry name" value="UPF0014_fam"/>
</dbReference>
<organism evidence="1 2">
    <name type="scientific">Planktothrix serta PCC 8927</name>
    <dbReference type="NCBI Taxonomy" id="671068"/>
    <lineage>
        <taxon>Bacteria</taxon>
        <taxon>Bacillati</taxon>
        <taxon>Cyanobacteriota</taxon>
        <taxon>Cyanophyceae</taxon>
        <taxon>Oscillatoriophycideae</taxon>
        <taxon>Oscillatoriales</taxon>
        <taxon>Microcoleaceae</taxon>
        <taxon>Planktothrix</taxon>
    </lineage>
</organism>
<gene>
    <name evidence="1" type="ORF">PL8927_750089</name>
</gene>
<evidence type="ECO:0000313" key="1">
    <source>
        <dbReference type="EMBL" id="VXD22424.1"/>
    </source>
</evidence>
<dbReference type="RefSeq" id="WP_156093245.1">
    <property type="nucleotide sequence ID" value="NZ_LR734877.1"/>
</dbReference>
<dbReference type="AlphaFoldDB" id="A0A7Z9BWI6"/>
<dbReference type="Pfam" id="PF03649">
    <property type="entry name" value="UPF0014"/>
    <property type="match status" value="1"/>
</dbReference>
<evidence type="ECO:0000313" key="2">
    <source>
        <dbReference type="Proteomes" id="UP000184550"/>
    </source>
</evidence>